<protein>
    <recommendedName>
        <fullName evidence="1">Glycosyltransferase 61 catalytic domain-containing protein</fullName>
    </recommendedName>
</protein>
<dbReference type="EMBL" id="FNAT01000001">
    <property type="protein sequence ID" value="SDE04803.1"/>
    <property type="molecule type" value="Genomic_DNA"/>
</dbReference>
<dbReference type="Pfam" id="PF04577">
    <property type="entry name" value="Glyco_transf_61"/>
    <property type="match status" value="1"/>
</dbReference>
<accession>A0A1G6ZR04</accession>
<name>A0A1G6ZR04_9RHOB</name>
<reference evidence="3" key="1">
    <citation type="submission" date="2016-10" db="EMBL/GenBank/DDBJ databases">
        <authorList>
            <person name="Varghese N."/>
            <person name="Submissions S."/>
        </authorList>
    </citation>
    <scope>NUCLEOTIDE SEQUENCE [LARGE SCALE GENOMIC DNA]</scope>
    <source>
        <strain evidence="3">DSM 21424</strain>
    </source>
</reference>
<dbReference type="STRING" id="521013.SAMN04488567_0633"/>
<dbReference type="Proteomes" id="UP000198922">
    <property type="component" value="Unassembled WGS sequence"/>
</dbReference>
<feature type="domain" description="Glycosyltransferase 61 catalytic" evidence="1">
    <location>
        <begin position="93"/>
        <end position="261"/>
    </location>
</feature>
<dbReference type="AlphaFoldDB" id="A0A1G6ZR04"/>
<evidence type="ECO:0000313" key="3">
    <source>
        <dbReference type="Proteomes" id="UP000198922"/>
    </source>
</evidence>
<sequence length="377" mass="40607">MTTAAMAPPDLSAPLSGRIATVTGALVVPPPKGSGNRTVQRSGVLGPDGRYVAQSMTWRGERPITLPPAPPPEGEIETLPGRWLFLGPLFGHFGHFLVESLARIWAFDALRHDLDGVLYVPKAQVRPQHVARSFRPLLGALGLDAPMRNLEAPTRVERLHVPPQGLGMFDMIEGAPEFRRFIRRHAGADIPADGPERIYISRSALPAARGSILGESWLERRLAQEGYVAFHPQQHDHRTQIATYKAARRIVSVDGSPLHLLAMVGDAGQRVGIVARRPGGLDEVFARQIRAFSGASVTLCGPPRGNWVPDGAAGPNRLSWGEIDFPRAGAALAEGGLVDHGPSWTGPEPAELAAEIARVGAANGRAFHRFDAERPGR</sequence>
<dbReference type="OrthoDB" id="7843421at2"/>
<dbReference type="RefSeq" id="WP_090109261.1">
    <property type="nucleotide sequence ID" value="NZ_FNAT01000001.1"/>
</dbReference>
<dbReference type="InterPro" id="IPR049625">
    <property type="entry name" value="Glyco_transf_61_cat"/>
</dbReference>
<gene>
    <name evidence="2" type="ORF">SAMN04488567_0633</name>
</gene>
<evidence type="ECO:0000313" key="2">
    <source>
        <dbReference type="EMBL" id="SDE04803.1"/>
    </source>
</evidence>
<evidence type="ECO:0000259" key="1">
    <source>
        <dbReference type="Pfam" id="PF04577"/>
    </source>
</evidence>
<keyword evidence="3" id="KW-1185">Reference proteome</keyword>
<dbReference type="GO" id="GO:0016757">
    <property type="term" value="F:glycosyltransferase activity"/>
    <property type="evidence" value="ECO:0007669"/>
    <property type="project" value="InterPro"/>
</dbReference>
<proteinExistence type="predicted"/>
<organism evidence="2 3">
    <name type="scientific">Limimaricola pyoseonensis</name>
    <dbReference type="NCBI Taxonomy" id="521013"/>
    <lineage>
        <taxon>Bacteria</taxon>
        <taxon>Pseudomonadati</taxon>
        <taxon>Pseudomonadota</taxon>
        <taxon>Alphaproteobacteria</taxon>
        <taxon>Rhodobacterales</taxon>
        <taxon>Paracoccaceae</taxon>
        <taxon>Limimaricola</taxon>
    </lineage>
</organism>